<keyword evidence="1" id="KW-0732">Signal</keyword>
<evidence type="ECO:0008006" key="4">
    <source>
        <dbReference type="Google" id="ProtNLM"/>
    </source>
</evidence>
<dbReference type="PANTHER" id="PTHR28583">
    <property type="entry name" value="ACID AMIDASE"/>
    <property type="match status" value="1"/>
</dbReference>
<dbReference type="Gene3D" id="3.60.60.10">
    <property type="entry name" value="Penicillin V Acylase, Chain A"/>
    <property type="match status" value="1"/>
</dbReference>
<dbReference type="PROSITE" id="PS51318">
    <property type="entry name" value="TAT"/>
    <property type="match status" value="1"/>
</dbReference>
<protein>
    <recommendedName>
        <fullName evidence="4">Choloylglycine hydrolase</fullName>
    </recommendedName>
</protein>
<feature type="signal peptide" evidence="1">
    <location>
        <begin position="1"/>
        <end position="23"/>
    </location>
</feature>
<dbReference type="GO" id="GO:0016810">
    <property type="term" value="F:hydrolase activity, acting on carbon-nitrogen (but not peptide) bonds"/>
    <property type="evidence" value="ECO:0007669"/>
    <property type="project" value="TreeGrafter"/>
</dbReference>
<name>Q2W2Z8_PARM1</name>
<keyword evidence="3" id="KW-1185">Reference proteome</keyword>
<gene>
    <name evidence="2" type="ordered locus">amb2973</name>
</gene>
<evidence type="ECO:0000313" key="3">
    <source>
        <dbReference type="Proteomes" id="UP000007058"/>
    </source>
</evidence>
<organism evidence="2 3">
    <name type="scientific">Paramagnetospirillum magneticum (strain ATCC 700264 / AMB-1)</name>
    <name type="common">Magnetospirillum magneticum</name>
    <dbReference type="NCBI Taxonomy" id="342108"/>
    <lineage>
        <taxon>Bacteria</taxon>
        <taxon>Pseudomonadati</taxon>
        <taxon>Pseudomonadota</taxon>
        <taxon>Alphaproteobacteria</taxon>
        <taxon>Rhodospirillales</taxon>
        <taxon>Magnetospirillaceae</taxon>
        <taxon>Paramagnetospirillum</taxon>
    </lineage>
</organism>
<dbReference type="HOGENOM" id="CLU_713299_0_0_5"/>
<feature type="chain" id="PRO_5004218134" description="Choloylglycine hydrolase" evidence="1">
    <location>
        <begin position="24"/>
        <end position="389"/>
    </location>
</feature>
<dbReference type="OrthoDB" id="7340171at2"/>
<dbReference type="STRING" id="342108.amb2973"/>
<dbReference type="InterPro" id="IPR006311">
    <property type="entry name" value="TAT_signal"/>
</dbReference>
<accession>Q2W2Z8</accession>
<dbReference type="RefSeq" id="WP_011385350.1">
    <property type="nucleotide sequence ID" value="NC_007626.1"/>
</dbReference>
<dbReference type="AlphaFoldDB" id="Q2W2Z8"/>
<proteinExistence type="predicted"/>
<evidence type="ECO:0000313" key="2">
    <source>
        <dbReference type="EMBL" id="BAE51777.1"/>
    </source>
</evidence>
<dbReference type="KEGG" id="mag:amb2973"/>
<dbReference type="Proteomes" id="UP000007058">
    <property type="component" value="Chromosome"/>
</dbReference>
<dbReference type="EMBL" id="AP007255">
    <property type="protein sequence ID" value="BAE51777.1"/>
    <property type="molecule type" value="Genomic_DNA"/>
</dbReference>
<evidence type="ECO:0000256" key="1">
    <source>
        <dbReference type="SAM" id="SignalP"/>
    </source>
</evidence>
<sequence length="389" mass="41749">MFRLSRRALLGMLGALPATKALAAMPAAAGQVPLDLVRGIHIDAADPAGIWAEIAQPDDAEAMRGLVAAIMADVRRKPSWSLGWSLATKVAYHAIYRPFGLYMDESDYFAGLLGPELVAKSDMAGLQRLYTLAHAGCSSVMAWDESLGRMVHFRSLDWPSAAAIAKATRIYQGTRADGTKAFSAAGILGMSGLLTAVKPGFSVAINFAPWSGTSFSLNADPTFLVRQLMASPTASYHDAFRLIEAWRPGAPVFISLCGVAKGEACVFELGSARDQQTACNLRPMGEHPYLIQTNHFDDAGPFARHNKPQVLSAPDAAAWDGLTILETSVARQAVLEQALDEAFAGSAAPDLAAALRRAFARPPVWNHETAQWVMMVPQSGELQAWVREA</sequence>
<dbReference type="PANTHER" id="PTHR28583:SF1">
    <property type="entry name" value="ACID CERAMIDASE"/>
    <property type="match status" value="1"/>
</dbReference>
<reference evidence="2 3" key="1">
    <citation type="journal article" date="2005" name="DNA Res.">
        <title>Complete genome sequence of the facultative anaerobic magnetotactic bacterium Magnetospirillum sp. strain AMB-1.</title>
        <authorList>
            <person name="Matsunaga T."/>
            <person name="Okamura Y."/>
            <person name="Fukuda Y."/>
            <person name="Wahyudi A.T."/>
            <person name="Murase Y."/>
            <person name="Takeyama H."/>
        </authorList>
    </citation>
    <scope>NUCLEOTIDE SEQUENCE [LARGE SCALE GENOMIC DNA]</scope>
    <source>
        <strain evidence="3">ATCC 700264 / AMB-1</strain>
    </source>
</reference>